<dbReference type="EMBL" id="BMAW01072176">
    <property type="protein sequence ID" value="GFT81603.1"/>
    <property type="molecule type" value="Genomic_DNA"/>
</dbReference>
<keyword evidence="2" id="KW-1185">Reference proteome</keyword>
<protein>
    <submittedName>
        <fullName evidence="1">Uncharacterized protein</fullName>
    </submittedName>
</protein>
<organism evidence="1 2">
    <name type="scientific">Nephila pilipes</name>
    <name type="common">Giant wood spider</name>
    <name type="synonym">Nephila maculata</name>
    <dbReference type="NCBI Taxonomy" id="299642"/>
    <lineage>
        <taxon>Eukaryota</taxon>
        <taxon>Metazoa</taxon>
        <taxon>Ecdysozoa</taxon>
        <taxon>Arthropoda</taxon>
        <taxon>Chelicerata</taxon>
        <taxon>Arachnida</taxon>
        <taxon>Araneae</taxon>
        <taxon>Araneomorphae</taxon>
        <taxon>Entelegynae</taxon>
        <taxon>Araneoidea</taxon>
        <taxon>Nephilidae</taxon>
        <taxon>Nephila</taxon>
    </lineage>
</organism>
<evidence type="ECO:0000313" key="2">
    <source>
        <dbReference type="Proteomes" id="UP000887013"/>
    </source>
</evidence>
<name>A0A8X6U5Y3_NEPPI</name>
<proteinExistence type="predicted"/>
<reference evidence="1" key="1">
    <citation type="submission" date="2020-08" db="EMBL/GenBank/DDBJ databases">
        <title>Multicomponent nature underlies the extraordinary mechanical properties of spider dragline silk.</title>
        <authorList>
            <person name="Kono N."/>
            <person name="Nakamura H."/>
            <person name="Mori M."/>
            <person name="Yoshida Y."/>
            <person name="Ohtoshi R."/>
            <person name="Malay A.D."/>
            <person name="Moran D.A.P."/>
            <person name="Tomita M."/>
            <person name="Numata K."/>
            <person name="Arakawa K."/>
        </authorList>
    </citation>
    <scope>NUCLEOTIDE SEQUENCE</scope>
</reference>
<dbReference type="AlphaFoldDB" id="A0A8X6U5Y3"/>
<dbReference type="Proteomes" id="UP000887013">
    <property type="component" value="Unassembled WGS sequence"/>
</dbReference>
<accession>A0A8X6U5Y3</accession>
<sequence>PPRLSHELTNRFSSRDFVDHEYLLNGFTFIDFVNEVCSVDMSIIVRI</sequence>
<evidence type="ECO:0000313" key="1">
    <source>
        <dbReference type="EMBL" id="GFT81603.1"/>
    </source>
</evidence>
<gene>
    <name evidence="1" type="ORF">NPIL_242351</name>
</gene>
<feature type="non-terminal residue" evidence="1">
    <location>
        <position position="1"/>
    </location>
</feature>
<comment type="caution">
    <text evidence="1">The sequence shown here is derived from an EMBL/GenBank/DDBJ whole genome shotgun (WGS) entry which is preliminary data.</text>
</comment>